<dbReference type="AlphaFoldDB" id="X1E8F4"/>
<name>X1E8F4_9ZZZZ</name>
<comment type="caution">
    <text evidence="1">The sequence shown here is derived from an EMBL/GenBank/DDBJ whole genome shotgun (WGS) entry which is preliminary data.</text>
</comment>
<gene>
    <name evidence="1" type="ORF">S01H4_38248</name>
</gene>
<dbReference type="EMBL" id="BART01020615">
    <property type="protein sequence ID" value="GAH04933.1"/>
    <property type="molecule type" value="Genomic_DNA"/>
</dbReference>
<accession>X1E8F4</accession>
<sequence>MEVMVETDRKTFAVVPTGVGRPDYSQNVEKSVEPQIRSWQQEYQHFEEIDVPAGESITTEIPITAQTVVIVYDFYLSAPRNVLLHMKLEFLTAAGTWALLPQLGPYYFN</sequence>
<organism evidence="1">
    <name type="scientific">marine sediment metagenome</name>
    <dbReference type="NCBI Taxonomy" id="412755"/>
    <lineage>
        <taxon>unclassified sequences</taxon>
        <taxon>metagenomes</taxon>
        <taxon>ecological metagenomes</taxon>
    </lineage>
</organism>
<reference evidence="1" key="1">
    <citation type="journal article" date="2014" name="Front. Microbiol.">
        <title>High frequency of phylogenetically diverse reductive dehalogenase-homologous genes in deep subseafloor sedimentary metagenomes.</title>
        <authorList>
            <person name="Kawai M."/>
            <person name="Futagami T."/>
            <person name="Toyoda A."/>
            <person name="Takaki Y."/>
            <person name="Nishi S."/>
            <person name="Hori S."/>
            <person name="Arai W."/>
            <person name="Tsubouchi T."/>
            <person name="Morono Y."/>
            <person name="Uchiyama I."/>
            <person name="Ito T."/>
            <person name="Fujiyama A."/>
            <person name="Inagaki F."/>
            <person name="Takami H."/>
        </authorList>
    </citation>
    <scope>NUCLEOTIDE SEQUENCE</scope>
    <source>
        <strain evidence="1">Expedition CK06-06</strain>
    </source>
</reference>
<evidence type="ECO:0000313" key="1">
    <source>
        <dbReference type="EMBL" id="GAH04933.1"/>
    </source>
</evidence>
<protein>
    <submittedName>
        <fullName evidence="1">Uncharacterized protein</fullName>
    </submittedName>
</protein>
<proteinExistence type="predicted"/>